<evidence type="ECO:0000256" key="4">
    <source>
        <dbReference type="ARBA" id="ARBA00017871"/>
    </source>
</evidence>
<proteinExistence type="inferred from homology"/>
<comment type="pathway">
    <text evidence="1">Plant hormone metabolism; auxin biosynthesis.</text>
</comment>
<dbReference type="PANTHER" id="PTHR10742:SF410">
    <property type="entry name" value="LYSINE-SPECIFIC HISTONE DEMETHYLASE 2"/>
    <property type="match status" value="1"/>
</dbReference>
<protein>
    <recommendedName>
        <fullName evidence="4">Tryptophan 2-monooxygenase</fullName>
        <ecNumber evidence="3">1.13.12.3</ecNumber>
    </recommendedName>
</protein>
<evidence type="ECO:0000256" key="3">
    <source>
        <dbReference type="ARBA" id="ARBA00012535"/>
    </source>
</evidence>
<sequence length="280" mass="31673">MVDIDIKTTMYDPGVDYVLYEGERLSLDTFGVIEDSKFVNSTWFDFFKRYIVPSVEEHIIFDSIVTKIDYSNEEIKVATSNSIDSASRVIVTVPVKVLQQNMITFVPKLPLRKQNAIDKVSVWGGIKTFIEFSEKFYPALIGFEVNASSGEKLYYDVAYGQVTTQHILGLFAVGNESSPYVELSDDKLIKYILDELDTLFDGKATEHYIKHISQNWNEEPNVHSAYVSNNESWRTVKELGANVDGRLFFAGEAYTDGKDWGSVHAAVYSAKQAVKEIVHS</sequence>
<dbReference type="InterPro" id="IPR036188">
    <property type="entry name" value="FAD/NAD-bd_sf"/>
</dbReference>
<dbReference type="Pfam" id="PF01593">
    <property type="entry name" value="Amino_oxidase"/>
    <property type="match status" value="1"/>
</dbReference>
<dbReference type="RefSeq" id="WP_081232404.1">
    <property type="nucleotide sequence ID" value="NZ_AQHB01000023.1"/>
</dbReference>
<evidence type="ECO:0000256" key="5">
    <source>
        <dbReference type="ARBA" id="ARBA00023070"/>
    </source>
</evidence>
<organism evidence="8 9">
    <name type="scientific">Pseudoalteromonas luteoviolacea DSM 6061</name>
    <dbReference type="NCBI Taxonomy" id="1365250"/>
    <lineage>
        <taxon>Bacteria</taxon>
        <taxon>Pseudomonadati</taxon>
        <taxon>Pseudomonadota</taxon>
        <taxon>Gammaproteobacteria</taxon>
        <taxon>Alteromonadales</taxon>
        <taxon>Pseudoalteromonadaceae</taxon>
        <taxon>Pseudoalteromonas</taxon>
    </lineage>
</organism>
<dbReference type="InterPro" id="IPR050281">
    <property type="entry name" value="Flavin_monoamine_oxidase"/>
</dbReference>
<feature type="domain" description="Amine oxidase" evidence="7">
    <location>
        <begin position="56"/>
        <end position="277"/>
    </location>
</feature>
<dbReference type="Proteomes" id="UP000076643">
    <property type="component" value="Unassembled WGS sequence"/>
</dbReference>
<dbReference type="EC" id="1.13.12.3" evidence="3"/>
<dbReference type="PATRIC" id="fig|1365250.3.peg.1969"/>
<evidence type="ECO:0000313" key="8">
    <source>
        <dbReference type="EMBL" id="KZN39808.1"/>
    </source>
</evidence>
<dbReference type="AlphaFoldDB" id="A0A161XY98"/>
<comment type="similarity">
    <text evidence="2">Belongs to the tryptophan 2-monooxygenase family.</text>
</comment>
<keyword evidence="5" id="KW-0073">Auxin biosynthesis</keyword>
<dbReference type="EMBL" id="AUYB01000098">
    <property type="protein sequence ID" value="KZN39808.1"/>
    <property type="molecule type" value="Genomic_DNA"/>
</dbReference>
<dbReference type="PANTHER" id="PTHR10742">
    <property type="entry name" value="FLAVIN MONOAMINE OXIDASE"/>
    <property type="match status" value="1"/>
</dbReference>
<comment type="caution">
    <text evidence="8">The sequence shown here is derived from an EMBL/GenBank/DDBJ whole genome shotgun (WGS) entry which is preliminary data.</text>
</comment>
<dbReference type="SUPFAM" id="SSF54373">
    <property type="entry name" value="FAD-linked reductases, C-terminal domain"/>
    <property type="match status" value="1"/>
</dbReference>
<comment type="catalytic activity">
    <reaction evidence="6">
        <text>L-tryptophan + O2 = indole-3-acetamide + CO2 + H2O</text>
        <dbReference type="Rhea" id="RHEA:16165"/>
        <dbReference type="ChEBI" id="CHEBI:15377"/>
        <dbReference type="ChEBI" id="CHEBI:15379"/>
        <dbReference type="ChEBI" id="CHEBI:16031"/>
        <dbReference type="ChEBI" id="CHEBI:16526"/>
        <dbReference type="ChEBI" id="CHEBI:57912"/>
        <dbReference type="EC" id="1.13.12.3"/>
    </reaction>
</comment>
<dbReference type="Gene3D" id="3.50.50.60">
    <property type="entry name" value="FAD/NAD(P)-binding domain"/>
    <property type="match status" value="1"/>
</dbReference>
<dbReference type="GO" id="GO:0009851">
    <property type="term" value="P:auxin biosynthetic process"/>
    <property type="evidence" value="ECO:0007669"/>
    <property type="project" value="UniProtKB-KW"/>
</dbReference>
<name>A0A161XY98_9GAMM</name>
<evidence type="ECO:0000313" key="9">
    <source>
        <dbReference type="Proteomes" id="UP000076643"/>
    </source>
</evidence>
<dbReference type="GO" id="GO:0050361">
    <property type="term" value="F:tryptophan 2-monooxygenase activity"/>
    <property type="evidence" value="ECO:0007669"/>
    <property type="project" value="UniProtKB-EC"/>
</dbReference>
<gene>
    <name evidence="8" type="ORF">N475_13695</name>
</gene>
<keyword evidence="9" id="KW-1185">Reference proteome</keyword>
<evidence type="ECO:0000256" key="1">
    <source>
        <dbReference type="ARBA" id="ARBA00004814"/>
    </source>
</evidence>
<reference evidence="8 9" key="1">
    <citation type="submission" date="2013-07" db="EMBL/GenBank/DDBJ databases">
        <title>Comparative Genomic and Metabolomic Analysis of Twelve Strains of Pseudoalteromonas luteoviolacea.</title>
        <authorList>
            <person name="Vynne N.G."/>
            <person name="Mansson M."/>
            <person name="Gram L."/>
        </authorList>
    </citation>
    <scope>NUCLEOTIDE SEQUENCE [LARGE SCALE GENOMIC DNA]</scope>
    <source>
        <strain evidence="8 9">DSM 6061</strain>
    </source>
</reference>
<accession>A0A161XY98</accession>
<dbReference type="InterPro" id="IPR002937">
    <property type="entry name" value="Amino_oxidase"/>
</dbReference>
<evidence type="ECO:0000256" key="2">
    <source>
        <dbReference type="ARBA" id="ARBA00005833"/>
    </source>
</evidence>
<dbReference type="SUPFAM" id="SSF51905">
    <property type="entry name" value="FAD/NAD(P)-binding domain"/>
    <property type="match status" value="1"/>
</dbReference>
<evidence type="ECO:0000256" key="6">
    <source>
        <dbReference type="ARBA" id="ARBA00047321"/>
    </source>
</evidence>
<evidence type="ECO:0000259" key="7">
    <source>
        <dbReference type="Pfam" id="PF01593"/>
    </source>
</evidence>